<dbReference type="PRINTS" id="PR00723">
    <property type="entry name" value="SUBTILISIN"/>
</dbReference>
<evidence type="ECO:0000256" key="1">
    <source>
        <dbReference type="ARBA" id="ARBA00011073"/>
    </source>
</evidence>
<evidence type="ECO:0000256" key="2">
    <source>
        <dbReference type="ARBA" id="ARBA00022670"/>
    </source>
</evidence>
<dbReference type="GO" id="GO:0006508">
    <property type="term" value="P:proteolysis"/>
    <property type="evidence" value="ECO:0007669"/>
    <property type="project" value="UniProtKB-KW"/>
</dbReference>
<feature type="domain" description="Peptidase S8/S53" evidence="9">
    <location>
        <begin position="192"/>
        <end position="414"/>
    </location>
</feature>
<evidence type="ECO:0000256" key="3">
    <source>
        <dbReference type="ARBA" id="ARBA00022801"/>
    </source>
</evidence>
<evidence type="ECO:0000256" key="4">
    <source>
        <dbReference type="ARBA" id="ARBA00022825"/>
    </source>
</evidence>
<comment type="caution">
    <text evidence="10">The sequence shown here is derived from an EMBL/GenBank/DDBJ whole genome shotgun (WGS) entry which is preliminary data.</text>
</comment>
<evidence type="ECO:0000256" key="8">
    <source>
        <dbReference type="SAM" id="SignalP"/>
    </source>
</evidence>
<feature type="active site" description="Charge relay system" evidence="5">
    <location>
        <position position="224"/>
    </location>
</feature>
<evidence type="ECO:0000313" key="11">
    <source>
        <dbReference type="Proteomes" id="UP000216339"/>
    </source>
</evidence>
<feature type="active site" description="Charge relay system" evidence="5">
    <location>
        <position position="196"/>
    </location>
</feature>
<dbReference type="Proteomes" id="UP000216339">
    <property type="component" value="Unassembled WGS sequence"/>
</dbReference>
<dbReference type="SUPFAM" id="SSF52743">
    <property type="entry name" value="Subtilisin-like"/>
    <property type="match status" value="1"/>
</dbReference>
<keyword evidence="11" id="KW-1185">Reference proteome</keyword>
<dbReference type="PANTHER" id="PTHR43806:SF11">
    <property type="entry name" value="CEREVISIN-RELATED"/>
    <property type="match status" value="1"/>
</dbReference>
<dbReference type="InterPro" id="IPR036852">
    <property type="entry name" value="Peptidase_S8/S53_dom_sf"/>
</dbReference>
<dbReference type="InterPro" id="IPR000209">
    <property type="entry name" value="Peptidase_S8/S53_dom"/>
</dbReference>
<dbReference type="GO" id="GO:0004252">
    <property type="term" value="F:serine-type endopeptidase activity"/>
    <property type="evidence" value="ECO:0007669"/>
    <property type="project" value="UniProtKB-UniRule"/>
</dbReference>
<dbReference type="PROSITE" id="PS00136">
    <property type="entry name" value="SUBTILASE_ASP"/>
    <property type="match status" value="1"/>
</dbReference>
<feature type="signal peptide" evidence="8">
    <location>
        <begin position="1"/>
        <end position="19"/>
    </location>
</feature>
<dbReference type="PROSITE" id="PS00138">
    <property type="entry name" value="SUBTILASE_SER"/>
    <property type="match status" value="1"/>
</dbReference>
<protein>
    <recommendedName>
        <fullName evidence="9">Peptidase S8/S53 domain-containing protein</fullName>
    </recommendedName>
</protein>
<keyword evidence="4 5" id="KW-0720">Serine protease</keyword>
<keyword evidence="3 5" id="KW-0378">Hydrolase</keyword>
<dbReference type="Pfam" id="PF00082">
    <property type="entry name" value="Peptidase_S8"/>
    <property type="match status" value="1"/>
</dbReference>
<evidence type="ECO:0000313" key="10">
    <source>
        <dbReference type="EMBL" id="PAP76763.1"/>
    </source>
</evidence>
<keyword evidence="8" id="KW-0732">Signal</keyword>
<dbReference type="RefSeq" id="WP_095510429.1">
    <property type="nucleotide sequence ID" value="NZ_MQWD01000001.1"/>
</dbReference>
<proteinExistence type="inferred from homology"/>
<gene>
    <name evidence="10" type="ORF">BSZ37_10115</name>
</gene>
<dbReference type="PROSITE" id="PS51892">
    <property type="entry name" value="SUBTILASE"/>
    <property type="match status" value="1"/>
</dbReference>
<dbReference type="InterPro" id="IPR015500">
    <property type="entry name" value="Peptidase_S8_subtilisin-rel"/>
</dbReference>
<dbReference type="InterPro" id="IPR023828">
    <property type="entry name" value="Peptidase_S8_Ser-AS"/>
</dbReference>
<dbReference type="PANTHER" id="PTHR43806">
    <property type="entry name" value="PEPTIDASE S8"/>
    <property type="match status" value="1"/>
</dbReference>
<feature type="active site" description="Charge relay system" evidence="5">
    <location>
        <position position="388"/>
    </location>
</feature>
<dbReference type="OrthoDB" id="9798386at2"/>
<dbReference type="Gene3D" id="3.40.50.200">
    <property type="entry name" value="Peptidase S8/S53 domain"/>
    <property type="match status" value="1"/>
</dbReference>
<dbReference type="PROSITE" id="PS51257">
    <property type="entry name" value="PROKAR_LIPOPROTEIN"/>
    <property type="match status" value="1"/>
</dbReference>
<comment type="similarity">
    <text evidence="1 5 6">Belongs to the peptidase S8 family.</text>
</comment>
<name>A0A271IZX6_9BACT</name>
<organism evidence="10 11">
    <name type="scientific">Rubrivirga marina</name>
    <dbReference type="NCBI Taxonomy" id="1196024"/>
    <lineage>
        <taxon>Bacteria</taxon>
        <taxon>Pseudomonadati</taxon>
        <taxon>Rhodothermota</taxon>
        <taxon>Rhodothermia</taxon>
        <taxon>Rhodothermales</taxon>
        <taxon>Rubricoccaceae</taxon>
        <taxon>Rubrivirga</taxon>
    </lineage>
</organism>
<evidence type="ECO:0000256" key="7">
    <source>
        <dbReference type="SAM" id="MobiDB-lite"/>
    </source>
</evidence>
<dbReference type="EMBL" id="MQWD01000001">
    <property type="protein sequence ID" value="PAP76763.1"/>
    <property type="molecule type" value="Genomic_DNA"/>
</dbReference>
<feature type="chain" id="PRO_5013352203" description="Peptidase S8/S53 domain-containing protein" evidence="8">
    <location>
        <begin position="20"/>
        <end position="442"/>
    </location>
</feature>
<dbReference type="InterPro" id="IPR023827">
    <property type="entry name" value="Peptidase_S8_Asp-AS"/>
</dbReference>
<keyword evidence="2 5" id="KW-0645">Protease</keyword>
<reference evidence="10 11" key="1">
    <citation type="submission" date="2016-11" db="EMBL/GenBank/DDBJ databases">
        <title>Study of marine rhodopsin-containing bacteria.</title>
        <authorList>
            <person name="Yoshizawa S."/>
            <person name="Kumagai Y."/>
            <person name="Kogure K."/>
        </authorList>
    </citation>
    <scope>NUCLEOTIDE SEQUENCE [LARGE SCALE GENOMIC DNA]</scope>
    <source>
        <strain evidence="10 11">SAORIC-28</strain>
    </source>
</reference>
<dbReference type="InterPro" id="IPR050131">
    <property type="entry name" value="Peptidase_S8_subtilisin-like"/>
</dbReference>
<dbReference type="AlphaFoldDB" id="A0A271IZX6"/>
<sequence>MTTRSRTLVALAIALVAVAGCDSLTDTGSAGLAASSAHDWQSEVLAAAEGLDPLGSIDLFVSFAPGTDPEAESDAMFDGHDVRRRGYVQETNPGVAIQLSLVDLNTILGILGLNPLVIDVEVDLRIPLEAFPGTYVPLSDRYTGRESDVLIAQTTMPGEFEGQMLPWSVRQVRGHLSSTASGDGAGTVDVDVYVIDSGVDHPDVNVVESVSFLDEGAEAGPTTHGNHVAGIIGGTDDEGGMVGVAPGVRIHSLDVFDASGTTSMSQVMRAVDHVTAAKRANPAAPIVVNLSLGAATSTTELNALDRAIQTSIRAGVVYVVSAGNDGVNAAYVSPARVPEVITVGAYDSRWQFASEFSNHGPVVDLLAPGVRVVSGADGGRYARLDGTSMAAPHVTGAAALNLARRPSAKPGHVETQLWRRGRSLGQGVPPNTTTRSVWVGTM</sequence>
<feature type="region of interest" description="Disordered" evidence="7">
    <location>
        <begin position="422"/>
        <end position="442"/>
    </location>
</feature>
<evidence type="ECO:0000256" key="5">
    <source>
        <dbReference type="PROSITE-ProRule" id="PRU01240"/>
    </source>
</evidence>
<evidence type="ECO:0000256" key="6">
    <source>
        <dbReference type="RuleBase" id="RU003355"/>
    </source>
</evidence>
<evidence type="ECO:0000259" key="9">
    <source>
        <dbReference type="Pfam" id="PF00082"/>
    </source>
</evidence>
<accession>A0A271IZX6</accession>